<dbReference type="PANTHER" id="PTHR45832">
    <property type="entry name" value="SERINE/THREONINE-PROTEIN KINASE SAMKA-RELATED-RELATED"/>
    <property type="match status" value="1"/>
</dbReference>
<dbReference type="OrthoDB" id="1022360at2759"/>
<evidence type="ECO:0000256" key="2">
    <source>
        <dbReference type="ARBA" id="ARBA00012513"/>
    </source>
</evidence>
<dbReference type="RefSeq" id="XP_066916207.1">
    <property type="nucleotide sequence ID" value="XM_067060106.1"/>
</dbReference>
<dbReference type="Pfam" id="PF00069">
    <property type="entry name" value="Pkinase"/>
    <property type="match status" value="1"/>
</dbReference>
<feature type="region of interest" description="Disordered" evidence="9">
    <location>
        <begin position="80"/>
        <end position="185"/>
    </location>
</feature>
<feature type="compositionally biased region" description="Polar residues" evidence="9">
    <location>
        <begin position="157"/>
        <end position="184"/>
    </location>
</feature>
<dbReference type="GO" id="GO:0005524">
    <property type="term" value="F:ATP binding"/>
    <property type="evidence" value="ECO:0007669"/>
    <property type="project" value="UniProtKB-UniRule"/>
</dbReference>
<dbReference type="Gene3D" id="3.90.810.10">
    <property type="entry name" value="CRIB domain"/>
    <property type="match status" value="1"/>
</dbReference>
<evidence type="ECO:0000256" key="3">
    <source>
        <dbReference type="ARBA" id="ARBA00022679"/>
    </source>
</evidence>
<reference evidence="12" key="1">
    <citation type="submission" date="2021-01" db="UniProtKB">
        <authorList>
            <consortium name="EnsemblMetazoa"/>
        </authorList>
    </citation>
    <scope>IDENTIFICATION</scope>
</reference>
<protein>
    <recommendedName>
        <fullName evidence="2">non-specific serine/threonine protein kinase</fullName>
        <ecNumber evidence="2">2.7.11.1</ecNumber>
    </recommendedName>
</protein>
<sequence>MAKGKEAKKKKLKKKDISLPNNFKHNYHMTYDNREGNYIGVPPQWKKFLAKEFERPKPFIDPSVVTEIQPGALVLQAQTVSPGMRQSASTGKINIARSNSLRQNSVKSRAKNNKVVEESSENNAPNMALDRNKAATRSLPKNVYSAQRKEYYEARRQQQQGQNNEPSDNMDTSDGPPQSSTAMSDNIFVSPDEFREALKLVVNQDDPKEIFENFVKIGEGSTGVVCIAKDKRSGKHVAIKKMDLHKQQRRELLFNEVVTMKNYHHTNIIELYDAYLVNEELWVVMEYLDGGALTDLVTNTQLKEEHIAYFCKCCLKALEYLHSQGVIHRDIKSDSILLSRTGQIKLSDFGFCAQVSNEIPKRRSLVGTPYWMAPEIIARDSYGAEADIWSFGVMVIEMIETEPPFFNEPPLMAMKKIRDQPPSTLKNPEKVSPKLKTFIEACLQKDPFRRSSAFELLQHPFLHFASPPSTIATLVKDSKS</sequence>
<dbReference type="InterPro" id="IPR011009">
    <property type="entry name" value="Kinase-like_dom_sf"/>
</dbReference>
<proteinExistence type="predicted"/>
<dbReference type="PROSITE" id="PS00107">
    <property type="entry name" value="PROTEIN_KINASE_ATP"/>
    <property type="match status" value="1"/>
</dbReference>
<accession>A0A7M5X488</accession>
<feature type="binding site" evidence="8">
    <location>
        <position position="241"/>
    </location>
    <ligand>
        <name>ATP</name>
        <dbReference type="ChEBI" id="CHEBI:30616"/>
    </ligand>
</feature>
<dbReference type="PANTHER" id="PTHR45832:SF8">
    <property type="entry name" value="PROTEIN KINASE DOMAIN-CONTAINING PROTEIN"/>
    <property type="match status" value="1"/>
</dbReference>
<dbReference type="SMART" id="SM00285">
    <property type="entry name" value="PBD"/>
    <property type="match status" value="1"/>
</dbReference>
<dbReference type="GO" id="GO:0004674">
    <property type="term" value="F:protein serine/threonine kinase activity"/>
    <property type="evidence" value="ECO:0007669"/>
    <property type="project" value="UniProtKB-EC"/>
</dbReference>
<dbReference type="InterPro" id="IPR017441">
    <property type="entry name" value="Protein_kinase_ATP_BS"/>
</dbReference>
<keyword evidence="6 8" id="KW-0067">ATP-binding</keyword>
<dbReference type="InterPro" id="IPR051931">
    <property type="entry name" value="PAK3-like"/>
</dbReference>
<evidence type="ECO:0000256" key="4">
    <source>
        <dbReference type="ARBA" id="ARBA00022723"/>
    </source>
</evidence>
<evidence type="ECO:0000256" key="8">
    <source>
        <dbReference type="PROSITE-ProRule" id="PRU10141"/>
    </source>
</evidence>
<evidence type="ECO:0000313" key="12">
    <source>
        <dbReference type="EnsemblMetazoa" id="CLYHEMP016727.1"/>
    </source>
</evidence>
<dbReference type="InterPro" id="IPR036936">
    <property type="entry name" value="CRIB_dom_sf"/>
</dbReference>
<evidence type="ECO:0000256" key="5">
    <source>
        <dbReference type="ARBA" id="ARBA00022741"/>
    </source>
</evidence>
<dbReference type="FunFam" id="1.10.510.10:FF:000768">
    <property type="entry name" value="Non-specific serine/threonine protein kinase"/>
    <property type="match status" value="1"/>
</dbReference>
<dbReference type="Gene3D" id="1.10.510.10">
    <property type="entry name" value="Transferase(Phosphotransferase) domain 1"/>
    <property type="match status" value="1"/>
</dbReference>
<dbReference type="InterPro" id="IPR000719">
    <property type="entry name" value="Prot_kinase_dom"/>
</dbReference>
<comment type="cofactor">
    <cofactor evidence="1">
        <name>Mg(2+)</name>
        <dbReference type="ChEBI" id="CHEBI:18420"/>
    </cofactor>
</comment>
<evidence type="ECO:0000259" key="11">
    <source>
        <dbReference type="PROSITE" id="PS50108"/>
    </source>
</evidence>
<evidence type="ECO:0000256" key="9">
    <source>
        <dbReference type="SAM" id="MobiDB-lite"/>
    </source>
</evidence>
<evidence type="ECO:0000256" key="6">
    <source>
        <dbReference type="ARBA" id="ARBA00022840"/>
    </source>
</evidence>
<feature type="domain" description="Protein kinase" evidence="10">
    <location>
        <begin position="211"/>
        <end position="462"/>
    </location>
</feature>
<keyword evidence="3" id="KW-0808">Transferase</keyword>
<dbReference type="PROSITE" id="PS50108">
    <property type="entry name" value="CRIB"/>
    <property type="match status" value="1"/>
</dbReference>
<dbReference type="Proteomes" id="UP000594262">
    <property type="component" value="Unplaced"/>
</dbReference>
<organism evidence="12 13">
    <name type="scientific">Clytia hemisphaerica</name>
    <dbReference type="NCBI Taxonomy" id="252671"/>
    <lineage>
        <taxon>Eukaryota</taxon>
        <taxon>Metazoa</taxon>
        <taxon>Cnidaria</taxon>
        <taxon>Hydrozoa</taxon>
        <taxon>Hydroidolina</taxon>
        <taxon>Leptothecata</taxon>
        <taxon>Obeliida</taxon>
        <taxon>Clytiidae</taxon>
        <taxon>Clytia</taxon>
    </lineage>
</organism>
<dbReference type="GeneID" id="136803384"/>
<dbReference type="Pfam" id="PF00786">
    <property type="entry name" value="PBD"/>
    <property type="match status" value="1"/>
</dbReference>
<dbReference type="EnsemblMetazoa" id="CLYHEMT016727.1">
    <property type="protein sequence ID" value="CLYHEMP016727.1"/>
    <property type="gene ID" value="CLYHEMG016727"/>
</dbReference>
<keyword evidence="13" id="KW-1185">Reference proteome</keyword>
<dbReference type="Gene3D" id="3.30.200.20">
    <property type="entry name" value="Phosphorylase Kinase, domain 1"/>
    <property type="match status" value="1"/>
</dbReference>
<feature type="domain" description="CRIB" evidence="11">
    <location>
        <begin position="17"/>
        <end position="30"/>
    </location>
</feature>
<keyword evidence="7" id="KW-0460">Magnesium</keyword>
<keyword evidence="5 8" id="KW-0547">Nucleotide-binding</keyword>
<evidence type="ECO:0000259" key="10">
    <source>
        <dbReference type="PROSITE" id="PS50011"/>
    </source>
</evidence>
<dbReference type="GO" id="GO:0046872">
    <property type="term" value="F:metal ion binding"/>
    <property type="evidence" value="ECO:0007669"/>
    <property type="project" value="UniProtKB-KW"/>
</dbReference>
<feature type="compositionally biased region" description="Polar residues" evidence="9">
    <location>
        <begin position="80"/>
        <end position="107"/>
    </location>
</feature>
<dbReference type="FunFam" id="3.30.200.20:FF:000705">
    <property type="entry name" value="Non-specific serine/threonine protein kinase"/>
    <property type="match status" value="1"/>
</dbReference>
<dbReference type="EC" id="2.7.11.1" evidence="2"/>
<dbReference type="SUPFAM" id="SSF56112">
    <property type="entry name" value="Protein kinase-like (PK-like)"/>
    <property type="match status" value="1"/>
</dbReference>
<evidence type="ECO:0000256" key="7">
    <source>
        <dbReference type="ARBA" id="ARBA00022842"/>
    </source>
</evidence>
<evidence type="ECO:0000313" key="13">
    <source>
        <dbReference type="Proteomes" id="UP000594262"/>
    </source>
</evidence>
<dbReference type="AlphaFoldDB" id="A0A7M5X488"/>
<keyword evidence="4" id="KW-0479">Metal-binding</keyword>
<name>A0A7M5X488_9CNID</name>
<feature type="compositionally biased region" description="Basic and acidic residues" evidence="9">
    <location>
        <begin position="147"/>
        <end position="156"/>
    </location>
</feature>
<dbReference type="InterPro" id="IPR000095">
    <property type="entry name" value="CRIB_dom"/>
</dbReference>
<dbReference type="PROSITE" id="PS50011">
    <property type="entry name" value="PROTEIN_KINASE_DOM"/>
    <property type="match status" value="1"/>
</dbReference>
<evidence type="ECO:0000256" key="1">
    <source>
        <dbReference type="ARBA" id="ARBA00001946"/>
    </source>
</evidence>